<evidence type="ECO:0000313" key="2">
    <source>
        <dbReference type="Proteomes" id="UP000231195"/>
    </source>
</evidence>
<sequence>MNLPMHTYIISMMGRWGIYNGYLDFEKGRIFSLHPDAVTVYPGYSWLYIALGHDPILVCVANELEERFVPGRGNVRCFELKVVSSEST</sequence>
<reference evidence="2" key="1">
    <citation type="submission" date="2017-09" db="EMBL/GenBank/DDBJ databases">
        <title>Depth-based differentiation of microbial function through sediment-hosted aquifers and enrichment of novel symbionts in the deep terrestrial subsurface.</title>
        <authorList>
            <person name="Probst A.J."/>
            <person name="Ladd B."/>
            <person name="Jarett J.K."/>
            <person name="Geller-Mcgrath D.E."/>
            <person name="Sieber C.M.K."/>
            <person name="Emerson J.B."/>
            <person name="Anantharaman K."/>
            <person name="Thomas B.C."/>
            <person name="Malmstrom R."/>
            <person name="Stieglmeier M."/>
            <person name="Klingl A."/>
            <person name="Woyke T."/>
            <person name="Ryan C.M."/>
            <person name="Banfield J.F."/>
        </authorList>
    </citation>
    <scope>NUCLEOTIDE SEQUENCE [LARGE SCALE GENOMIC DNA]</scope>
</reference>
<dbReference type="AlphaFoldDB" id="A0A2M7X440"/>
<name>A0A2M7X440_UNCKA</name>
<comment type="caution">
    <text evidence="1">The sequence shown here is derived from an EMBL/GenBank/DDBJ whole genome shotgun (WGS) entry which is preliminary data.</text>
</comment>
<dbReference type="Proteomes" id="UP000231195">
    <property type="component" value="Unassembled WGS sequence"/>
</dbReference>
<organism evidence="1 2">
    <name type="scientific">candidate division WWE3 bacterium CG_4_9_14_3_um_filter_39_7</name>
    <dbReference type="NCBI Taxonomy" id="1975080"/>
    <lineage>
        <taxon>Bacteria</taxon>
        <taxon>Katanobacteria</taxon>
    </lineage>
</organism>
<gene>
    <name evidence="1" type="ORF">CO179_01000</name>
</gene>
<protein>
    <submittedName>
        <fullName evidence="1">Uncharacterized protein</fullName>
    </submittedName>
</protein>
<accession>A0A2M7X440</accession>
<evidence type="ECO:0000313" key="1">
    <source>
        <dbReference type="EMBL" id="PJA40932.1"/>
    </source>
</evidence>
<dbReference type="EMBL" id="PFWZ01000047">
    <property type="protein sequence ID" value="PJA40932.1"/>
    <property type="molecule type" value="Genomic_DNA"/>
</dbReference>
<proteinExistence type="predicted"/>